<dbReference type="RefSeq" id="XP_002630647.2">
    <property type="nucleotide sequence ID" value="XM_002630601.2"/>
</dbReference>
<feature type="compositionally biased region" description="Basic and acidic residues" evidence="8">
    <location>
        <begin position="115"/>
        <end position="134"/>
    </location>
</feature>
<evidence type="ECO:0000313" key="11">
    <source>
        <dbReference type="Proteomes" id="UP000008549"/>
    </source>
</evidence>
<evidence type="ECO:0000256" key="2">
    <source>
        <dbReference type="ARBA" id="ARBA00022723"/>
    </source>
</evidence>
<dbReference type="EMBL" id="HE601438">
    <property type="protein sequence ID" value="CAP24179.2"/>
    <property type="molecule type" value="Genomic_DNA"/>
</dbReference>
<keyword evidence="2" id="KW-0479">Metal-binding</keyword>
<feature type="domain" description="C2H2-type" evidence="9">
    <location>
        <begin position="259"/>
        <end position="282"/>
    </location>
</feature>
<reference evidence="10 11" key="1">
    <citation type="journal article" date="2003" name="PLoS Biol.">
        <title>The genome sequence of Caenorhabditis briggsae: a platform for comparative genomics.</title>
        <authorList>
            <person name="Stein L.D."/>
            <person name="Bao Z."/>
            <person name="Blasiar D."/>
            <person name="Blumenthal T."/>
            <person name="Brent M.R."/>
            <person name="Chen N."/>
            <person name="Chinwalla A."/>
            <person name="Clarke L."/>
            <person name="Clee C."/>
            <person name="Coghlan A."/>
            <person name="Coulson A."/>
            <person name="D'Eustachio P."/>
            <person name="Fitch D.H."/>
            <person name="Fulton L.A."/>
            <person name="Fulton R.E."/>
            <person name="Griffiths-Jones S."/>
            <person name="Harris T.W."/>
            <person name="Hillier L.W."/>
            <person name="Kamath R."/>
            <person name="Kuwabara P.E."/>
            <person name="Mardis E.R."/>
            <person name="Marra M.A."/>
            <person name="Miner T.L."/>
            <person name="Minx P."/>
            <person name="Mullikin J.C."/>
            <person name="Plumb R.W."/>
            <person name="Rogers J."/>
            <person name="Schein J.E."/>
            <person name="Sohrmann M."/>
            <person name="Spieth J."/>
            <person name="Stajich J.E."/>
            <person name="Wei C."/>
            <person name="Willey D."/>
            <person name="Wilson R.K."/>
            <person name="Durbin R."/>
            <person name="Waterston R.H."/>
        </authorList>
    </citation>
    <scope>NUCLEOTIDE SEQUENCE [LARGE SCALE GENOMIC DNA]</scope>
    <source>
        <strain evidence="10 11">AF16</strain>
    </source>
</reference>
<dbReference type="Pfam" id="PF00096">
    <property type="entry name" value="zf-C2H2"/>
    <property type="match status" value="2"/>
</dbReference>
<evidence type="ECO:0000256" key="3">
    <source>
        <dbReference type="ARBA" id="ARBA00022737"/>
    </source>
</evidence>
<dbReference type="InterPro" id="IPR050888">
    <property type="entry name" value="ZnF_C2H2-type_TF"/>
</dbReference>
<feature type="region of interest" description="Disordered" evidence="8">
    <location>
        <begin position="114"/>
        <end position="138"/>
    </location>
</feature>
<dbReference type="KEGG" id="cbr:CBG_02316"/>
<dbReference type="GO" id="GO:0006357">
    <property type="term" value="P:regulation of transcription by RNA polymerase II"/>
    <property type="evidence" value="ECO:0000318"/>
    <property type="project" value="GO_Central"/>
</dbReference>
<accession>A8WUL7</accession>
<dbReference type="Gene3D" id="3.30.160.60">
    <property type="entry name" value="Classic Zinc Finger"/>
    <property type="match status" value="2"/>
</dbReference>
<feature type="domain" description="C2H2-type" evidence="9">
    <location>
        <begin position="316"/>
        <end position="340"/>
    </location>
</feature>
<evidence type="ECO:0000256" key="5">
    <source>
        <dbReference type="ARBA" id="ARBA00022833"/>
    </source>
</evidence>
<dbReference type="GO" id="GO:0000122">
    <property type="term" value="P:negative regulation of transcription by RNA polymerase II"/>
    <property type="evidence" value="ECO:0007669"/>
    <property type="project" value="UniProtKB-ARBA"/>
</dbReference>
<keyword evidence="11" id="KW-1185">Reference proteome</keyword>
<dbReference type="InParanoid" id="A8WUL7"/>
<dbReference type="eggNOG" id="KOG1721">
    <property type="taxonomic scope" value="Eukaryota"/>
</dbReference>
<protein>
    <submittedName>
        <fullName evidence="10">Protein CBG02316</fullName>
    </submittedName>
</protein>
<organism evidence="10 11">
    <name type="scientific">Caenorhabditis briggsae</name>
    <dbReference type="NCBI Taxonomy" id="6238"/>
    <lineage>
        <taxon>Eukaryota</taxon>
        <taxon>Metazoa</taxon>
        <taxon>Ecdysozoa</taxon>
        <taxon>Nematoda</taxon>
        <taxon>Chromadorea</taxon>
        <taxon>Rhabditida</taxon>
        <taxon>Rhabditina</taxon>
        <taxon>Rhabditomorpha</taxon>
        <taxon>Rhabditoidea</taxon>
        <taxon>Rhabditidae</taxon>
        <taxon>Peloderinae</taxon>
        <taxon>Caenorhabditis</taxon>
    </lineage>
</organism>
<dbReference type="SMART" id="SM00355">
    <property type="entry name" value="ZnF_C2H2"/>
    <property type="match status" value="4"/>
</dbReference>
<dbReference type="InterPro" id="IPR013087">
    <property type="entry name" value="Znf_C2H2_type"/>
</dbReference>
<keyword evidence="5" id="KW-0862">Zinc</keyword>
<dbReference type="WormBase" id="CBG02316a">
    <property type="protein sequence ID" value="CBP49455"/>
    <property type="gene ID" value="WBGene00025390"/>
</dbReference>
<evidence type="ECO:0000256" key="4">
    <source>
        <dbReference type="ARBA" id="ARBA00022771"/>
    </source>
</evidence>
<sequence>MPLTVQSVGKELCFWCVEAFRGCPIHENSKVFWNDTSVKSYTDESDGFRIVNEKELINLEKSVQYTSSGKFLLPANSSSLPVSSVFHFEKVKEIPAPHELKEVPETIPKKKKYNKKEVCKKPKQPKEVEDPDVPRKKRTYNKAPKNLAMDFELKNPEFVPFQYRRRPRAYLTKKKRLQLIIRGIIARKSLLMTEIDRPIEKKNENSRPNANNLKYKIWDGVLPPPGVYVCSACNSNQKTAYQFCEHMAIHHSDPNDRVWKCVYCNTSFGRRGGLRRHVQMVHMQMMHKCPIENCSHPGYKCTKALNAHVRTHTRPFTCDRCDAAFARKNDLQVHQFTHFL</sequence>
<dbReference type="GO" id="GO:0005634">
    <property type="term" value="C:nucleus"/>
    <property type="evidence" value="ECO:0000318"/>
    <property type="project" value="GO_Central"/>
</dbReference>
<dbReference type="GeneID" id="8572163"/>
<keyword evidence="6" id="KW-0539">Nucleus</keyword>
<dbReference type="PROSITE" id="PS50157">
    <property type="entry name" value="ZINC_FINGER_C2H2_2"/>
    <property type="match status" value="2"/>
</dbReference>
<evidence type="ECO:0000313" key="10">
    <source>
        <dbReference type="EMBL" id="CAP24179.2"/>
    </source>
</evidence>
<evidence type="ECO:0000313" key="12">
    <source>
        <dbReference type="WormBase" id="CBG02316a"/>
    </source>
</evidence>
<evidence type="ECO:0000259" key="9">
    <source>
        <dbReference type="PROSITE" id="PS50157"/>
    </source>
</evidence>
<evidence type="ECO:0000256" key="6">
    <source>
        <dbReference type="ARBA" id="ARBA00023242"/>
    </source>
</evidence>
<reference evidence="10 11" key="2">
    <citation type="journal article" date="2011" name="PLoS Genet.">
        <title>Caenorhabditis briggsae recombinant inbred line genotypes reveal inter-strain incompatibility and the evolution of recombination.</title>
        <authorList>
            <person name="Ross J.A."/>
            <person name="Koboldt D.C."/>
            <person name="Staisch J.E."/>
            <person name="Chamberlin H.M."/>
            <person name="Gupta B.P."/>
            <person name="Miller R.D."/>
            <person name="Baird S.E."/>
            <person name="Haag E.S."/>
        </authorList>
    </citation>
    <scope>NUCLEOTIDE SEQUENCE [LARGE SCALE GENOMIC DNA]</scope>
    <source>
        <strain evidence="10 11">AF16</strain>
    </source>
</reference>
<name>A8WUL7_CAEBR</name>
<gene>
    <name evidence="10 12" type="ORF">CBG02316</name>
    <name evidence="10" type="ORF">CBG_02316</name>
</gene>
<dbReference type="InterPro" id="IPR036236">
    <property type="entry name" value="Znf_C2H2_sf"/>
</dbReference>
<keyword evidence="4 7" id="KW-0863">Zinc-finger</keyword>
<evidence type="ECO:0000256" key="1">
    <source>
        <dbReference type="ARBA" id="ARBA00004123"/>
    </source>
</evidence>
<dbReference type="SUPFAM" id="SSF57667">
    <property type="entry name" value="beta-beta-alpha zinc fingers"/>
    <property type="match status" value="2"/>
</dbReference>
<dbReference type="GO" id="GO:0000977">
    <property type="term" value="F:RNA polymerase II transcription regulatory region sequence-specific DNA binding"/>
    <property type="evidence" value="ECO:0000318"/>
    <property type="project" value="GO_Central"/>
</dbReference>
<dbReference type="FunFam" id="3.30.160.60:FF:000446">
    <property type="entry name" value="Zinc finger protein"/>
    <property type="match status" value="1"/>
</dbReference>
<dbReference type="GO" id="GO:0000981">
    <property type="term" value="F:DNA-binding transcription factor activity, RNA polymerase II-specific"/>
    <property type="evidence" value="ECO:0000318"/>
    <property type="project" value="GO_Central"/>
</dbReference>
<proteinExistence type="predicted"/>
<dbReference type="Proteomes" id="UP000008549">
    <property type="component" value="Unassembled WGS sequence"/>
</dbReference>
<dbReference type="PANTHER" id="PTHR24406">
    <property type="entry name" value="TRANSCRIPTIONAL REPRESSOR CTCFL-RELATED"/>
    <property type="match status" value="1"/>
</dbReference>
<dbReference type="PROSITE" id="PS00028">
    <property type="entry name" value="ZINC_FINGER_C2H2_1"/>
    <property type="match status" value="2"/>
</dbReference>
<dbReference type="GO" id="GO:0008270">
    <property type="term" value="F:zinc ion binding"/>
    <property type="evidence" value="ECO:0007669"/>
    <property type="project" value="UniProtKB-KW"/>
</dbReference>
<dbReference type="AlphaFoldDB" id="A8WUL7"/>
<evidence type="ECO:0000256" key="7">
    <source>
        <dbReference type="PROSITE-ProRule" id="PRU00042"/>
    </source>
</evidence>
<evidence type="ECO:0000256" key="8">
    <source>
        <dbReference type="SAM" id="MobiDB-lite"/>
    </source>
</evidence>
<dbReference type="CTD" id="8572163"/>
<keyword evidence="3" id="KW-0677">Repeat</keyword>
<dbReference type="HOGENOM" id="CLU_816918_0_0_1"/>
<comment type="subcellular location">
    <subcellularLocation>
        <location evidence="1">Nucleus</location>
    </subcellularLocation>
</comment>